<keyword evidence="2" id="KW-0964">Secreted</keyword>
<evidence type="ECO:0000256" key="6">
    <source>
        <dbReference type="ARBA" id="ARBA00022737"/>
    </source>
</evidence>
<keyword evidence="3" id="KW-0645">Protease</keyword>
<dbReference type="FunFam" id="2.20.100.10:FF:000005">
    <property type="entry name" value="ADAM metallopeptidase with thrombospondin type 1 motif 9"/>
    <property type="match status" value="1"/>
</dbReference>
<keyword evidence="10 13" id="KW-1015">Disulfide bond</keyword>
<dbReference type="Pfam" id="PF19236">
    <property type="entry name" value="ADAMTS_CR_3"/>
    <property type="match status" value="1"/>
</dbReference>
<dbReference type="Pfam" id="PF05986">
    <property type="entry name" value="ADAMTS_spacer1"/>
    <property type="match status" value="1"/>
</dbReference>
<dbReference type="InterPro" id="IPR000884">
    <property type="entry name" value="TSP1_rpt"/>
</dbReference>
<comment type="subcellular location">
    <subcellularLocation>
        <location evidence="1">Secreted</location>
    </subcellularLocation>
</comment>
<feature type="binding site" evidence="12">
    <location>
        <position position="243"/>
    </location>
    <ligand>
        <name>Ca(2+)</name>
        <dbReference type="ChEBI" id="CHEBI:29108"/>
        <label>2</label>
    </ligand>
</feature>
<keyword evidence="4 12" id="KW-0479">Metal-binding</keyword>
<feature type="binding site" evidence="12">
    <location>
        <position position="60"/>
    </location>
    <ligand>
        <name>Ca(2+)</name>
        <dbReference type="ChEBI" id="CHEBI:29108"/>
        <label>1</label>
    </ligand>
</feature>
<dbReference type="Gene3D" id="3.40.1620.60">
    <property type="match status" value="1"/>
</dbReference>
<feature type="domain" description="Peptidase M12B" evidence="16">
    <location>
        <begin position="57"/>
        <end position="245"/>
    </location>
</feature>
<feature type="compositionally biased region" description="Polar residues" evidence="15">
    <location>
        <begin position="857"/>
        <end position="868"/>
    </location>
</feature>
<dbReference type="SMART" id="SM00209">
    <property type="entry name" value="TSP1"/>
    <property type="match status" value="2"/>
</dbReference>
<feature type="region of interest" description="Disordered" evidence="15">
    <location>
        <begin position="759"/>
        <end position="825"/>
    </location>
</feature>
<dbReference type="PROSITE" id="PS50092">
    <property type="entry name" value="TSP1"/>
    <property type="match status" value="1"/>
</dbReference>
<gene>
    <name evidence="17" type="ORF">TBIB3V08_LOCUS2261</name>
</gene>
<dbReference type="GO" id="GO:0004222">
    <property type="term" value="F:metalloendopeptidase activity"/>
    <property type="evidence" value="ECO:0007669"/>
    <property type="project" value="InterPro"/>
</dbReference>
<dbReference type="GO" id="GO:0006508">
    <property type="term" value="P:proteolysis"/>
    <property type="evidence" value="ECO:0007669"/>
    <property type="project" value="UniProtKB-KW"/>
</dbReference>
<feature type="disulfide bond" evidence="13">
    <location>
        <begin position="348"/>
        <end position="360"/>
    </location>
</feature>
<evidence type="ECO:0000256" key="7">
    <source>
        <dbReference type="ARBA" id="ARBA00022801"/>
    </source>
</evidence>
<name>A0A7R9ER77_9NEOP</name>
<comment type="caution">
    <text evidence="14">Lacks conserved residue(s) required for the propagation of feature annotation.</text>
</comment>
<evidence type="ECO:0000256" key="11">
    <source>
        <dbReference type="ARBA" id="ARBA00023180"/>
    </source>
</evidence>
<dbReference type="SUPFAM" id="SSF82895">
    <property type="entry name" value="TSP-1 type 1 repeat"/>
    <property type="match status" value="1"/>
</dbReference>
<dbReference type="Gene3D" id="3.40.390.10">
    <property type="entry name" value="Collagenase (Catalytic Domain)"/>
    <property type="match status" value="2"/>
</dbReference>
<accession>A0A7R9ER77</accession>
<feature type="disulfide bond" evidence="13">
    <location>
        <begin position="286"/>
        <end position="316"/>
    </location>
</feature>
<dbReference type="PANTHER" id="PTHR13723">
    <property type="entry name" value="ADAMTS A DISINTEGRIN AND METALLOPROTEASE WITH THROMBOSPONDIN MOTIFS PROTEASE"/>
    <property type="match status" value="1"/>
</dbReference>
<feature type="binding site" evidence="12">
    <location>
        <position position="243"/>
    </location>
    <ligand>
        <name>Ca(2+)</name>
        <dbReference type="ChEBI" id="CHEBI:29108"/>
        <label>1</label>
    </ligand>
</feature>
<dbReference type="SUPFAM" id="SSF55486">
    <property type="entry name" value="Metalloproteases ('zincins'), catalytic domain"/>
    <property type="match status" value="1"/>
</dbReference>
<dbReference type="GO" id="GO:0005576">
    <property type="term" value="C:extracellular region"/>
    <property type="evidence" value="ECO:0007669"/>
    <property type="project" value="UniProtKB-SubCell"/>
</dbReference>
<keyword evidence="12" id="KW-0106">Calcium</keyword>
<sequence length="1112" mass="125144">MVEDSKCATLASPTPDTKLRNSCSDGKKAWADRFRHEYETNPHFDGKRASAEESLQRYVEVFLVADKKFITFHKEANRDPEDYLLTIMNMACTDKVSDYYHDASVGNMIDINLVRLMYLDKEEEEAATSVGEKVLIASGRYEPATTSLSCVSYLKHDICSDNMTECGLMGIAFIGEICNTDKSSCIFGMLHDKVESDCEAKDENGANHVMSPSVMLNTVTFSTCSSTFITELFSYGLGECLLDEPHPHEWNFPKMLPGAMYDGDAQCKFSFKADFPACKMSADVACKKLYCLKNNECRTRFDPPLDGTNCGNQMWCYLRECVPQGTTSIAVNGGWGDWGPASECSRTCGGGMSCDSEEPCPKGDVPFLDYQCAQWNDVLRRGEKHTWTAFSEKKNANPCSLVCINENNIYAVLSTRVIDGTNCKAGTKNKCISGVCRTVGCDDKIDSDKVEDKCLECDGDGTSCKLVEDTYLITSGRGYEKVTTIPKDSRNILVEELGASKNLLSVSDENNSYFLNGENVEQPTGEYDFGGVIGVYSTPEMDKEQLAIRGPTTVNLVISYAWYSGIKNPGVKYSYYTPVSKSSVPKYSWELLDWSECSVLCGGGTQEAVPSCVEENGGKVSDKYCQNMSKPETRSRVCNKNSCPTKWRVDVWGQCCLSNTGVGMQNRAVKCVQEPQKAGEDDVIVEDKLCKEKKPLKSQKCSNATKCRKSRQTPRDLYDGADSNEQKPFVSEHKNARNINEHRLLSYWKLSALENKVKDNYSPMDPEKEEEPADWGQEQRDYDQQDYEGDEPGPATNNEFVEYKTDENHNYVGPARPEDHMDEGLDDNYSEVHYDNFSPSFWEKLPSPHSPYRQGNPDKSSMNPQHSYFTVEVKGTENTVKQVKRESEQRKSLAQTPSEGEDESLSVNDEYTDSQPDQPTPTFRDRYISNGHLFPSMLSQAHELRGNMYDAGEVSSLQPHTFERGDNVIQLLSPAEQYWVDRDVRDTKTKPLRNRLDSKRRKNVLSIPHKHYWDIGNSRTVKRANDKQRRYGSGRYRKTKEPTVSIDENLPPIVEVIPLIKNPEALDLSDEAKEQLGDKVLGMAEKLIPDPQNAKNVTGYEARLKLEENFTK</sequence>
<protein>
    <recommendedName>
        <fullName evidence="16">Peptidase M12B domain-containing protein</fullName>
    </recommendedName>
</protein>
<keyword evidence="8 12" id="KW-0862">Zinc</keyword>
<dbReference type="GO" id="GO:0046872">
    <property type="term" value="F:metal ion binding"/>
    <property type="evidence" value="ECO:0007669"/>
    <property type="project" value="UniProtKB-KW"/>
</dbReference>
<feature type="disulfide bond" evidence="13">
    <location>
        <begin position="198"/>
        <end position="224"/>
    </location>
</feature>
<evidence type="ECO:0000256" key="5">
    <source>
        <dbReference type="ARBA" id="ARBA00022729"/>
    </source>
</evidence>
<evidence type="ECO:0000259" key="16">
    <source>
        <dbReference type="PROSITE" id="PS50215"/>
    </source>
</evidence>
<feature type="disulfide bond" evidence="13">
    <location>
        <begin position="178"/>
        <end position="240"/>
    </location>
</feature>
<evidence type="ECO:0000256" key="8">
    <source>
        <dbReference type="ARBA" id="ARBA00022833"/>
    </source>
</evidence>
<dbReference type="InterPro" id="IPR010294">
    <property type="entry name" value="ADAMTS_spacer1"/>
</dbReference>
<evidence type="ECO:0000256" key="3">
    <source>
        <dbReference type="ARBA" id="ARBA00022670"/>
    </source>
</evidence>
<dbReference type="EMBL" id="OD564762">
    <property type="protein sequence ID" value="CAD7439713.1"/>
    <property type="molecule type" value="Genomic_DNA"/>
</dbReference>
<dbReference type="GO" id="GO:0030198">
    <property type="term" value="P:extracellular matrix organization"/>
    <property type="evidence" value="ECO:0007669"/>
    <property type="project" value="InterPro"/>
</dbReference>
<keyword evidence="9" id="KW-0482">Metalloprotease</keyword>
<dbReference type="PANTHER" id="PTHR13723:SF281">
    <property type="entry name" value="PAPILIN"/>
    <property type="match status" value="1"/>
</dbReference>
<dbReference type="InterPro" id="IPR013273">
    <property type="entry name" value="ADAMTS/ADAMTS-like"/>
</dbReference>
<feature type="disulfide bond" evidence="13">
    <location>
        <begin position="159"/>
        <end position="166"/>
    </location>
</feature>
<feature type="compositionally biased region" description="Polar residues" evidence="15">
    <location>
        <begin position="905"/>
        <end position="921"/>
    </location>
</feature>
<dbReference type="AlphaFoldDB" id="A0A7R9ER77"/>
<dbReference type="InterPro" id="IPR045371">
    <property type="entry name" value="ADAMTS_CR_3"/>
</dbReference>
<dbReference type="PROSITE" id="PS50215">
    <property type="entry name" value="ADAM_MEPRO"/>
    <property type="match status" value="1"/>
</dbReference>
<feature type="disulfide bond" evidence="13">
    <location>
        <begin position="310"/>
        <end position="321"/>
    </location>
</feature>
<dbReference type="InterPro" id="IPR041645">
    <property type="entry name" value="ADAMTS_CR_2"/>
</dbReference>
<feature type="disulfide bond" evidence="13">
    <location>
        <begin position="278"/>
        <end position="297"/>
    </location>
</feature>
<feature type="region of interest" description="Disordered" evidence="15">
    <location>
        <begin position="703"/>
        <end position="735"/>
    </location>
</feature>
<evidence type="ECO:0000256" key="2">
    <source>
        <dbReference type="ARBA" id="ARBA00022525"/>
    </source>
</evidence>
<dbReference type="GO" id="GO:0031012">
    <property type="term" value="C:extracellular matrix"/>
    <property type="evidence" value="ECO:0007669"/>
    <property type="project" value="TreeGrafter"/>
</dbReference>
<dbReference type="Pfam" id="PF19030">
    <property type="entry name" value="TSP1_ADAMTS"/>
    <property type="match status" value="2"/>
</dbReference>
<dbReference type="InterPro" id="IPR001590">
    <property type="entry name" value="Peptidase_M12B"/>
</dbReference>
<keyword evidence="7" id="KW-0378">Hydrolase</keyword>
<evidence type="ECO:0000256" key="1">
    <source>
        <dbReference type="ARBA" id="ARBA00004613"/>
    </source>
</evidence>
<dbReference type="Gene3D" id="2.20.100.10">
    <property type="entry name" value="Thrombospondin type-1 (TSP1) repeat"/>
    <property type="match status" value="2"/>
</dbReference>
<evidence type="ECO:0000256" key="15">
    <source>
        <dbReference type="SAM" id="MobiDB-lite"/>
    </source>
</evidence>
<feature type="binding site" evidence="12">
    <location>
        <position position="60"/>
    </location>
    <ligand>
        <name>Ca(2+)</name>
        <dbReference type="ChEBI" id="CHEBI:29108"/>
        <label>2</label>
    </ligand>
</feature>
<dbReference type="Gene3D" id="2.60.120.830">
    <property type="match status" value="1"/>
</dbReference>
<dbReference type="Pfam" id="PF17771">
    <property type="entry name" value="ADAMTS_CR_2"/>
    <property type="match status" value="1"/>
</dbReference>
<evidence type="ECO:0000256" key="12">
    <source>
        <dbReference type="PIRSR" id="PIRSR613273-2"/>
    </source>
</evidence>
<keyword evidence="5" id="KW-0732">Signal</keyword>
<evidence type="ECO:0000256" key="10">
    <source>
        <dbReference type="ARBA" id="ARBA00023157"/>
    </source>
</evidence>
<feature type="binding site" description="in inhibited form" evidence="12">
    <location>
        <position position="7"/>
    </location>
    <ligand>
        <name>Zn(2+)</name>
        <dbReference type="ChEBI" id="CHEBI:29105"/>
        <note>catalytic</note>
    </ligand>
</feature>
<feature type="binding site" evidence="12">
    <location>
        <position position="191"/>
    </location>
    <ligand>
        <name>Zn(2+)</name>
        <dbReference type="ChEBI" id="CHEBI:29105"/>
        <note>catalytic</note>
    </ligand>
</feature>
<comment type="cofactor">
    <cofactor evidence="12">
        <name>Zn(2+)</name>
        <dbReference type="ChEBI" id="CHEBI:29105"/>
    </cofactor>
    <text evidence="12">Binds 1 zinc ion per subunit.</text>
</comment>
<organism evidence="17">
    <name type="scientific">Timema bartmani</name>
    <dbReference type="NCBI Taxonomy" id="61472"/>
    <lineage>
        <taxon>Eukaryota</taxon>
        <taxon>Metazoa</taxon>
        <taxon>Ecdysozoa</taxon>
        <taxon>Arthropoda</taxon>
        <taxon>Hexapoda</taxon>
        <taxon>Insecta</taxon>
        <taxon>Pterygota</taxon>
        <taxon>Neoptera</taxon>
        <taxon>Polyneoptera</taxon>
        <taxon>Phasmatodea</taxon>
        <taxon>Timematodea</taxon>
        <taxon>Timematoidea</taxon>
        <taxon>Timematidae</taxon>
        <taxon>Timema</taxon>
    </lineage>
</organism>
<evidence type="ECO:0000256" key="9">
    <source>
        <dbReference type="ARBA" id="ARBA00023049"/>
    </source>
</evidence>
<feature type="disulfide bond" evidence="13">
    <location>
        <begin position="267"/>
        <end position="291"/>
    </location>
</feature>
<proteinExistence type="predicted"/>
<feature type="region of interest" description="Disordered" evidence="15">
    <location>
        <begin position="845"/>
        <end position="923"/>
    </location>
</feature>
<dbReference type="InterPro" id="IPR050439">
    <property type="entry name" value="ADAMTS_ADAMTS-like"/>
</dbReference>
<dbReference type="InterPro" id="IPR036383">
    <property type="entry name" value="TSP1_rpt_sf"/>
</dbReference>
<reference evidence="17" key="1">
    <citation type="submission" date="2020-11" db="EMBL/GenBank/DDBJ databases">
        <authorList>
            <person name="Tran Van P."/>
        </authorList>
    </citation>
    <scope>NUCLEOTIDE SEQUENCE</scope>
</reference>
<dbReference type="InterPro" id="IPR024079">
    <property type="entry name" value="MetalloPept_cat_dom_sf"/>
</dbReference>
<evidence type="ECO:0000313" key="17">
    <source>
        <dbReference type="EMBL" id="CAD7439713.1"/>
    </source>
</evidence>
<keyword evidence="11" id="KW-0325">Glycoprotein</keyword>
<dbReference type="PRINTS" id="PR01857">
    <property type="entry name" value="ADAMTSFAMILY"/>
</dbReference>
<evidence type="ECO:0000256" key="4">
    <source>
        <dbReference type="ARBA" id="ARBA00022723"/>
    </source>
</evidence>
<feature type="binding site" evidence="12">
    <location>
        <position position="240"/>
    </location>
    <ligand>
        <name>Ca(2+)</name>
        <dbReference type="ChEBI" id="CHEBI:29108"/>
        <label>1</label>
    </ligand>
</feature>
<evidence type="ECO:0000256" key="13">
    <source>
        <dbReference type="PIRSR" id="PIRSR613273-3"/>
    </source>
</evidence>
<keyword evidence="6" id="KW-0677">Repeat</keyword>
<evidence type="ECO:0000256" key="14">
    <source>
        <dbReference type="PROSITE-ProRule" id="PRU00276"/>
    </source>
</evidence>